<protein>
    <recommendedName>
        <fullName evidence="3">DNA polymerase III subunit gamma/tau</fullName>
    </recommendedName>
</protein>
<dbReference type="AlphaFoldDB" id="A0A845PTP0"/>
<dbReference type="Proteomes" id="UP000553459">
    <property type="component" value="Unassembled WGS sequence"/>
</dbReference>
<gene>
    <name evidence="1" type="ORF">GNY06_03115</name>
</gene>
<dbReference type="EMBL" id="JAAABJ010000297">
    <property type="protein sequence ID" value="NAW50423.1"/>
    <property type="molecule type" value="Genomic_DNA"/>
</dbReference>
<reference evidence="1 2" key="1">
    <citation type="submission" date="2019-11" db="EMBL/GenBank/DDBJ databases">
        <title>Characterization of Elizabethkingia argenteiflava sp. nov., isolated from inner surface of Soybean Pods.</title>
        <authorList>
            <person name="Mo S."/>
        </authorList>
    </citation>
    <scope>NUCLEOTIDE SEQUENCE [LARGE SCALE GENOMIC DNA]</scope>
    <source>
        <strain evidence="1 2">YB22</strain>
    </source>
</reference>
<organism evidence="1 2">
    <name type="scientific">Elizabethkingia argenteiflava</name>
    <dbReference type="NCBI Taxonomy" id="2681556"/>
    <lineage>
        <taxon>Bacteria</taxon>
        <taxon>Pseudomonadati</taxon>
        <taxon>Bacteroidota</taxon>
        <taxon>Flavobacteriia</taxon>
        <taxon>Flavobacteriales</taxon>
        <taxon>Weeksellaceae</taxon>
        <taxon>Elizabethkingia</taxon>
    </lineage>
</organism>
<evidence type="ECO:0008006" key="3">
    <source>
        <dbReference type="Google" id="ProtNLM"/>
    </source>
</evidence>
<comment type="caution">
    <text evidence="1">The sequence shown here is derived from an EMBL/GenBank/DDBJ whole genome shotgun (WGS) entry which is preliminary data.</text>
</comment>
<sequence length="112" mass="13490">MLQQWEGFLEDLQHKDPIKFSAIKICRLQKKNENKIHIKVPSQAAKAEFETIRKDFLSSFQRKVNNFHIKSKYIEDETLKREIMTKRKLFDRFAEKNPVLRALDDLMKFDFS</sequence>
<proteinExistence type="predicted"/>
<keyword evidence="2" id="KW-1185">Reference proteome</keyword>
<evidence type="ECO:0000313" key="2">
    <source>
        <dbReference type="Proteomes" id="UP000553459"/>
    </source>
</evidence>
<evidence type="ECO:0000313" key="1">
    <source>
        <dbReference type="EMBL" id="NAW50423.1"/>
    </source>
</evidence>
<name>A0A845PTP0_9FLAO</name>
<dbReference type="RefSeq" id="WP_166518770.1">
    <property type="nucleotide sequence ID" value="NZ_JAAABJ010000297.1"/>
</dbReference>
<accession>A0A845PTP0</accession>